<dbReference type="RefSeq" id="WP_012781549.1">
    <property type="nucleotide sequence ID" value="NC_013061.1"/>
</dbReference>
<dbReference type="Proteomes" id="UP000000852">
    <property type="component" value="Chromosome"/>
</dbReference>
<protein>
    <recommendedName>
        <fullName evidence="3">DUF4595 domain-containing protein</fullName>
    </recommendedName>
</protein>
<gene>
    <name evidence="1" type="ordered locus">Phep_1391</name>
</gene>
<reference evidence="1 2" key="1">
    <citation type="journal article" date="2009" name="Stand. Genomic Sci.">
        <title>Complete genome sequence of Pedobacter heparinus type strain (HIM 762-3).</title>
        <authorList>
            <person name="Han C."/>
            <person name="Spring S."/>
            <person name="Lapidus A."/>
            <person name="Del Rio T.G."/>
            <person name="Tice H."/>
            <person name="Copeland A."/>
            <person name="Cheng J.F."/>
            <person name="Lucas S."/>
            <person name="Chen F."/>
            <person name="Nolan M."/>
            <person name="Bruce D."/>
            <person name="Goodwin L."/>
            <person name="Pitluck S."/>
            <person name="Ivanova N."/>
            <person name="Mavromatis K."/>
            <person name="Mikhailova N."/>
            <person name="Pati A."/>
            <person name="Chen A."/>
            <person name="Palaniappan K."/>
            <person name="Land M."/>
            <person name="Hauser L."/>
            <person name="Chang Y.J."/>
            <person name="Jeffries C.C."/>
            <person name="Saunders E."/>
            <person name="Chertkov O."/>
            <person name="Brettin T."/>
            <person name="Goker M."/>
            <person name="Rohde M."/>
            <person name="Bristow J."/>
            <person name="Eisen J.A."/>
            <person name="Markowitz V."/>
            <person name="Hugenholtz P."/>
            <person name="Kyrpides N.C."/>
            <person name="Klenk H.P."/>
            <person name="Detter J.C."/>
        </authorList>
    </citation>
    <scope>NUCLEOTIDE SEQUENCE [LARGE SCALE GENOMIC DNA]</scope>
    <source>
        <strain evidence="2">ATCC 13125 / DSM 2366 / CIP 104194 / JCM 7457 / NBRC 12017 / NCIMB 9290 / NRRL B-14731 / HIM 762-3</strain>
    </source>
</reference>
<dbReference type="KEGG" id="phe:Phep_1391"/>
<name>C6XT44_PEDHD</name>
<evidence type="ECO:0008006" key="3">
    <source>
        <dbReference type="Google" id="ProtNLM"/>
    </source>
</evidence>
<evidence type="ECO:0000313" key="2">
    <source>
        <dbReference type="Proteomes" id="UP000000852"/>
    </source>
</evidence>
<organism evidence="1 2">
    <name type="scientific">Pedobacter heparinus (strain ATCC 13125 / DSM 2366 / CIP 104194 / JCM 7457 / NBRC 12017 / NCIMB 9290 / NRRL B-14731 / HIM 762-3)</name>
    <dbReference type="NCBI Taxonomy" id="485917"/>
    <lineage>
        <taxon>Bacteria</taxon>
        <taxon>Pseudomonadati</taxon>
        <taxon>Bacteroidota</taxon>
        <taxon>Sphingobacteriia</taxon>
        <taxon>Sphingobacteriales</taxon>
        <taxon>Sphingobacteriaceae</taxon>
        <taxon>Pedobacter</taxon>
    </lineage>
</organism>
<keyword evidence="2" id="KW-1185">Reference proteome</keyword>
<accession>C6XT44</accession>
<proteinExistence type="predicted"/>
<sequence length="259" mass="29598">MLFTLLFTLSCKKHKPLAKSPTPEEKQPDQVLIPVKLEASSLVITLKYKENTAQLIAIESNDGHKIAISYNNKLQLSVLEKYRNNQLYYAAYYETNAQKLVLRTNQFEHDPIFNSFTPIGFYTLDYNGQQQITGVKYYGNSSTDQLLRSYSLAYSSSQNLSANTVAIYPNQTNQLNYSFDNKKGIASHIAESWLFAFEAEYWFLLSSVNNILSYSNQKTPAENTGFSYEYNTDGYPSKMTITGNKSTQVFKITYKTLQQ</sequence>
<dbReference type="EMBL" id="CP001681">
    <property type="protein sequence ID" value="ACU03605.1"/>
    <property type="molecule type" value="Genomic_DNA"/>
</dbReference>
<dbReference type="HOGENOM" id="CLU_1073035_0_0_10"/>
<dbReference type="AlphaFoldDB" id="C6XT44"/>
<evidence type="ECO:0000313" key="1">
    <source>
        <dbReference type="EMBL" id="ACU03605.1"/>
    </source>
</evidence>